<comment type="caution">
    <text evidence="1">The sequence shown here is derived from an EMBL/GenBank/DDBJ whole genome shotgun (WGS) entry which is preliminary data.</text>
</comment>
<dbReference type="RefSeq" id="WP_281256070.1">
    <property type="nucleotide sequence ID" value="NZ_AWWI01000066.1"/>
</dbReference>
<evidence type="ECO:0000313" key="1">
    <source>
        <dbReference type="EMBL" id="PIL20106.1"/>
    </source>
</evidence>
<protein>
    <submittedName>
        <fullName evidence="1">Uncharacterized protein</fullName>
    </submittedName>
</protein>
<accession>A0A2G8RET5</accession>
<sequence length="41" mass="4606">MPVWEAEQGDTKRWSATPGRQGAVRLIRNRVGAGIYLNHLT</sequence>
<dbReference type="Proteomes" id="UP000231259">
    <property type="component" value="Unassembled WGS sequence"/>
</dbReference>
<dbReference type="EMBL" id="AWWI01000066">
    <property type="protein sequence ID" value="PIL20106.1"/>
    <property type="molecule type" value="Genomic_DNA"/>
</dbReference>
<reference evidence="1 2" key="1">
    <citation type="submission" date="2013-09" db="EMBL/GenBank/DDBJ databases">
        <title>Genome sequencing of Phaeobacter antarcticus sp. nov. SM1211.</title>
        <authorList>
            <person name="Zhang X.-Y."/>
            <person name="Liu C."/>
            <person name="Chen X.-L."/>
            <person name="Xie B.-B."/>
            <person name="Qin Q.-L."/>
            <person name="Rong J.-C."/>
            <person name="Zhang Y.-Z."/>
        </authorList>
    </citation>
    <scope>NUCLEOTIDE SEQUENCE [LARGE SCALE GENOMIC DNA]</scope>
    <source>
        <strain evidence="1 2">SM1211</strain>
    </source>
</reference>
<name>A0A2G8RET5_9RHOB</name>
<proteinExistence type="predicted"/>
<evidence type="ECO:0000313" key="2">
    <source>
        <dbReference type="Proteomes" id="UP000231259"/>
    </source>
</evidence>
<keyword evidence="2" id="KW-1185">Reference proteome</keyword>
<gene>
    <name evidence="1" type="ORF">P775_10585</name>
</gene>
<organism evidence="1 2">
    <name type="scientific">Puniceibacterium antarcticum</name>
    <dbReference type="NCBI Taxonomy" id="1206336"/>
    <lineage>
        <taxon>Bacteria</taxon>
        <taxon>Pseudomonadati</taxon>
        <taxon>Pseudomonadota</taxon>
        <taxon>Alphaproteobacteria</taxon>
        <taxon>Rhodobacterales</taxon>
        <taxon>Paracoccaceae</taxon>
        <taxon>Puniceibacterium</taxon>
    </lineage>
</organism>
<dbReference type="AlphaFoldDB" id="A0A2G8RET5"/>